<accession>A0A928ZTY3</accession>
<dbReference type="PANTHER" id="PTHR43278:SF2">
    <property type="entry name" value="IRON-SULFUR FLAVOPROTEIN"/>
    <property type="match status" value="1"/>
</dbReference>
<gene>
    <name evidence="4" type="ORF">IQ260_12100</name>
</gene>
<dbReference type="AlphaFoldDB" id="A0A928ZTY3"/>
<dbReference type="GO" id="GO:0016491">
    <property type="term" value="F:oxidoreductase activity"/>
    <property type="evidence" value="ECO:0007669"/>
    <property type="project" value="InterPro"/>
</dbReference>
<feature type="domain" description="NADPH-dependent FMN reductase-like" evidence="3">
    <location>
        <begin position="3"/>
        <end position="149"/>
    </location>
</feature>
<evidence type="ECO:0000313" key="4">
    <source>
        <dbReference type="EMBL" id="MBE9067398.1"/>
    </source>
</evidence>
<organism evidence="4 5">
    <name type="scientific">Leptolyngbya cf. ectocarpi LEGE 11479</name>
    <dbReference type="NCBI Taxonomy" id="1828722"/>
    <lineage>
        <taxon>Bacteria</taxon>
        <taxon>Bacillati</taxon>
        <taxon>Cyanobacteriota</taxon>
        <taxon>Cyanophyceae</taxon>
        <taxon>Leptolyngbyales</taxon>
        <taxon>Leptolyngbyaceae</taxon>
        <taxon>Leptolyngbya group</taxon>
        <taxon>Leptolyngbya</taxon>
    </lineage>
</organism>
<keyword evidence="2" id="KW-0288">FMN</keyword>
<dbReference type="Pfam" id="PF03358">
    <property type="entry name" value="FMN_red"/>
    <property type="match status" value="1"/>
</dbReference>
<name>A0A928ZTY3_LEPEC</name>
<evidence type="ECO:0000256" key="1">
    <source>
        <dbReference type="ARBA" id="ARBA00022630"/>
    </source>
</evidence>
<dbReference type="InterPro" id="IPR005025">
    <property type="entry name" value="FMN_Rdtase-like_dom"/>
</dbReference>
<sequence>MKKVTAFIGTARKKHTYNAVCQFLDHLQSLGDVECEIVALSDYHLGTCRGCKQCFAKGEASCPLKDDRDVLIEKMMASDGVVFATPNYVFHVSGIMKVFLERLGFICHRPRFFGKTFTSIVAQGIGGGDEIVSYPDLVGNVMGFNTVKGSCLTALEPMTEQEKLKIDRALAKHSQRFYKRLVKSEYPVPSLFKFMGFRMARTGMRLELDDTNYDYRYYKDKGWFESDYYYPVRLGVLKKAVGSLFDWVQVRRTRNRKHGSALSL</sequence>
<comment type="caution">
    <text evidence="4">The sequence shown here is derived from an EMBL/GenBank/DDBJ whole genome shotgun (WGS) entry which is preliminary data.</text>
</comment>
<dbReference type="SUPFAM" id="SSF52218">
    <property type="entry name" value="Flavoproteins"/>
    <property type="match status" value="1"/>
</dbReference>
<dbReference type="EMBL" id="JADEXP010000093">
    <property type="protein sequence ID" value="MBE9067398.1"/>
    <property type="molecule type" value="Genomic_DNA"/>
</dbReference>
<dbReference type="PANTHER" id="PTHR43278">
    <property type="entry name" value="NAD(P)H-DEPENDENT FMN-CONTAINING OXIDOREDUCTASE YWQN-RELATED"/>
    <property type="match status" value="1"/>
</dbReference>
<proteinExistence type="predicted"/>
<evidence type="ECO:0000313" key="5">
    <source>
        <dbReference type="Proteomes" id="UP000615026"/>
    </source>
</evidence>
<evidence type="ECO:0000256" key="2">
    <source>
        <dbReference type="ARBA" id="ARBA00022643"/>
    </source>
</evidence>
<keyword evidence="5" id="KW-1185">Reference proteome</keyword>
<dbReference type="Proteomes" id="UP000615026">
    <property type="component" value="Unassembled WGS sequence"/>
</dbReference>
<dbReference type="InterPro" id="IPR051796">
    <property type="entry name" value="ISF_SsuE-like"/>
</dbReference>
<keyword evidence="1" id="KW-0285">Flavoprotein</keyword>
<dbReference type="Gene3D" id="3.40.50.360">
    <property type="match status" value="1"/>
</dbReference>
<reference evidence="4" key="1">
    <citation type="submission" date="2020-10" db="EMBL/GenBank/DDBJ databases">
        <authorList>
            <person name="Castelo-Branco R."/>
            <person name="Eusebio N."/>
            <person name="Adriana R."/>
            <person name="Vieira A."/>
            <person name="Brugerolle De Fraissinette N."/>
            <person name="Rezende De Castro R."/>
            <person name="Schneider M.P."/>
            <person name="Vasconcelos V."/>
            <person name="Leao P.N."/>
        </authorList>
    </citation>
    <scope>NUCLEOTIDE SEQUENCE</scope>
    <source>
        <strain evidence="4">LEGE 11479</strain>
    </source>
</reference>
<evidence type="ECO:0000259" key="3">
    <source>
        <dbReference type="Pfam" id="PF03358"/>
    </source>
</evidence>
<dbReference type="InterPro" id="IPR029039">
    <property type="entry name" value="Flavoprotein-like_sf"/>
</dbReference>
<protein>
    <submittedName>
        <fullName evidence="4">Flavodoxin family protein</fullName>
    </submittedName>
</protein>